<evidence type="ECO:0000313" key="2">
    <source>
        <dbReference type="Proteomes" id="UP000298327"/>
    </source>
</evidence>
<organism evidence="1 2">
    <name type="scientific">Dentipellis fragilis</name>
    <dbReference type="NCBI Taxonomy" id="205917"/>
    <lineage>
        <taxon>Eukaryota</taxon>
        <taxon>Fungi</taxon>
        <taxon>Dikarya</taxon>
        <taxon>Basidiomycota</taxon>
        <taxon>Agaricomycotina</taxon>
        <taxon>Agaricomycetes</taxon>
        <taxon>Russulales</taxon>
        <taxon>Hericiaceae</taxon>
        <taxon>Dentipellis</taxon>
    </lineage>
</organism>
<accession>A0A4Y9Y939</accession>
<dbReference type="SUPFAM" id="SSF52047">
    <property type="entry name" value="RNI-like"/>
    <property type="match status" value="1"/>
</dbReference>
<evidence type="ECO:0008006" key="3">
    <source>
        <dbReference type="Google" id="ProtNLM"/>
    </source>
</evidence>
<evidence type="ECO:0000313" key="1">
    <source>
        <dbReference type="EMBL" id="TFY58087.1"/>
    </source>
</evidence>
<dbReference type="Proteomes" id="UP000298327">
    <property type="component" value="Unassembled WGS sequence"/>
</dbReference>
<comment type="caution">
    <text evidence="1">The sequence shown here is derived from an EMBL/GenBank/DDBJ whole genome shotgun (WGS) entry which is preliminary data.</text>
</comment>
<dbReference type="InterPro" id="IPR032675">
    <property type="entry name" value="LRR_dom_sf"/>
</dbReference>
<dbReference type="EMBL" id="SEOQ01000704">
    <property type="protein sequence ID" value="TFY58087.1"/>
    <property type="molecule type" value="Genomic_DNA"/>
</dbReference>
<reference evidence="1 2" key="1">
    <citation type="submission" date="2019-02" db="EMBL/GenBank/DDBJ databases">
        <title>Genome sequencing of the rare red list fungi Dentipellis fragilis.</title>
        <authorList>
            <person name="Buettner E."/>
            <person name="Kellner H."/>
        </authorList>
    </citation>
    <scope>NUCLEOTIDE SEQUENCE [LARGE SCALE GENOMIC DNA]</scope>
    <source>
        <strain evidence="1 2">DSM 105465</strain>
    </source>
</reference>
<protein>
    <recommendedName>
        <fullName evidence="3">F-box domain-containing protein</fullName>
    </recommendedName>
</protein>
<sequence>MRELTLMTYARVDGYRIDILDSVKRQLRVLSLSYCAIPWTSNLYNGLVQLSITFAFIHGGDGAPVHTEVSPSFTQLLGALQTAAPTLRTLWLEIHADDSSTGHVDNWTHPSITLPCLTSLTLQGDSCVLVPILQHLRLPVEAHLNLECGCRGATYDSNLRDVLPILKRISDGATPSPGITHIHMEVGRWETGVVAYASPPDASSRSLRQLPLFRVCLMHRADADFPIWWRDNFFSHLQISTLTSLEISSPMTDVDYSGSDLPMLKHLRNLQVLSLEGEQAMSGLLQYLHPGDVLPSLETLDLRDPWTEDWVEVRPKEWDDLRTSVRSFLTDGKLWPRLQSIVLRSHHPNLSTSLRTLLQTNFPNVTVQRPPSRF</sequence>
<name>A0A4Y9Y939_9AGAM</name>
<proteinExistence type="predicted"/>
<keyword evidence="2" id="KW-1185">Reference proteome</keyword>
<gene>
    <name evidence="1" type="ORF">EVG20_g8288</name>
</gene>
<dbReference type="AlphaFoldDB" id="A0A4Y9Y939"/>
<dbReference type="Gene3D" id="3.80.10.10">
    <property type="entry name" value="Ribonuclease Inhibitor"/>
    <property type="match status" value="1"/>
</dbReference>